<keyword evidence="15" id="KW-1185">Reference proteome</keyword>
<feature type="transmembrane region" description="Helical" evidence="13">
    <location>
        <begin position="179"/>
        <end position="196"/>
    </location>
</feature>
<dbReference type="InterPro" id="IPR010617">
    <property type="entry name" value="TMEM175-like"/>
</dbReference>
<keyword evidence="5 13" id="KW-0812">Transmembrane</keyword>
<evidence type="ECO:0000256" key="4">
    <source>
        <dbReference type="ARBA" id="ARBA00022538"/>
    </source>
</evidence>
<dbReference type="PANTHER" id="PTHR31462">
    <property type="entry name" value="ENDOSOMAL/LYSOSOMAL POTASSIUM CHANNEL TMEM175"/>
    <property type="match status" value="1"/>
</dbReference>
<keyword evidence="10 13" id="KW-0472">Membrane</keyword>
<gene>
    <name evidence="14" type="ORF">HC246_19770</name>
</gene>
<evidence type="ECO:0000256" key="12">
    <source>
        <dbReference type="ARBA" id="ARBA00034430"/>
    </source>
</evidence>
<dbReference type="Pfam" id="PF06736">
    <property type="entry name" value="TMEM175"/>
    <property type="match status" value="1"/>
</dbReference>
<name>A0ABX1LXG1_9CYAN</name>
<evidence type="ECO:0000256" key="11">
    <source>
        <dbReference type="ARBA" id="ARBA00023303"/>
    </source>
</evidence>
<keyword evidence="7" id="KW-0630">Potassium</keyword>
<dbReference type="Proteomes" id="UP000738376">
    <property type="component" value="Unassembled WGS sequence"/>
</dbReference>
<feature type="transmembrane region" description="Helical" evidence="13">
    <location>
        <begin position="138"/>
        <end position="158"/>
    </location>
</feature>
<keyword evidence="11" id="KW-0407">Ion channel</keyword>
<evidence type="ECO:0000256" key="13">
    <source>
        <dbReference type="SAM" id="Phobius"/>
    </source>
</evidence>
<comment type="catalytic activity">
    <reaction evidence="12">
        <text>K(+)(in) = K(+)(out)</text>
        <dbReference type="Rhea" id="RHEA:29463"/>
        <dbReference type="ChEBI" id="CHEBI:29103"/>
    </reaction>
</comment>
<evidence type="ECO:0000256" key="10">
    <source>
        <dbReference type="ARBA" id="ARBA00023136"/>
    </source>
</evidence>
<comment type="similarity">
    <text evidence="2">Belongs to the TMEM175 family.</text>
</comment>
<proteinExistence type="inferred from homology"/>
<evidence type="ECO:0000256" key="7">
    <source>
        <dbReference type="ARBA" id="ARBA00022958"/>
    </source>
</evidence>
<dbReference type="RefSeq" id="WP_169365142.1">
    <property type="nucleotide sequence ID" value="NZ_JAAVJL010000002.1"/>
</dbReference>
<dbReference type="EMBL" id="JAAVJL010000002">
    <property type="protein sequence ID" value="NMF60205.1"/>
    <property type="molecule type" value="Genomic_DNA"/>
</dbReference>
<evidence type="ECO:0000256" key="5">
    <source>
        <dbReference type="ARBA" id="ARBA00022692"/>
    </source>
</evidence>
<sequence>MRFPPFRFVNLLRGVRNRISSEPENTDISNHRIDALVDAFFAIALTLLILDIKTFHVESDAELIQKLITLIPKFFTYFLSFTILGLLWFEHQMVSHYVARSDRTHIWLNLLFLMSISLIPFAASLLGENLSHPSATTFYGINLFVTGLIQYFDWEYVTRKNRLIDETLNRKLVRSIQKTFLLVAVSYAIGIEASFYSIPVSIAIYSLATLAGALRMNAIFHQSHEFNQPEVILKE</sequence>
<keyword evidence="3" id="KW-0813">Transport</keyword>
<organism evidence="14 15">
    <name type="scientific">Pseudanabaena yagii GIHE-NHR1</name>
    <dbReference type="NCBI Taxonomy" id="2722753"/>
    <lineage>
        <taxon>Bacteria</taxon>
        <taxon>Bacillati</taxon>
        <taxon>Cyanobacteriota</taxon>
        <taxon>Cyanophyceae</taxon>
        <taxon>Pseudanabaenales</taxon>
        <taxon>Pseudanabaenaceae</taxon>
        <taxon>Pseudanabaena</taxon>
        <taxon>Pseudanabaena yagii</taxon>
    </lineage>
</organism>
<evidence type="ECO:0000256" key="2">
    <source>
        <dbReference type="ARBA" id="ARBA00006920"/>
    </source>
</evidence>
<feature type="transmembrane region" description="Helical" evidence="13">
    <location>
        <begin position="35"/>
        <end position="54"/>
    </location>
</feature>
<evidence type="ECO:0000313" key="15">
    <source>
        <dbReference type="Proteomes" id="UP000738376"/>
    </source>
</evidence>
<comment type="caution">
    <text evidence="14">The sequence shown here is derived from an EMBL/GenBank/DDBJ whole genome shotgun (WGS) entry which is preliminary data.</text>
</comment>
<reference evidence="14 15" key="1">
    <citation type="submission" date="2020-03" db="EMBL/GenBank/DDBJ databases">
        <title>Draft Genome Sequence of 2-Methylisoborneol Producing Pseudanabaena yagii Strain GIHE-NHR1 Isolated from North Han River in South Korea.</title>
        <authorList>
            <person name="Jeong J."/>
        </authorList>
    </citation>
    <scope>NUCLEOTIDE SEQUENCE [LARGE SCALE GENOMIC DNA]</scope>
    <source>
        <strain evidence="14 15">GIHE-NHR1</strain>
    </source>
</reference>
<keyword evidence="4" id="KW-0633">Potassium transport</keyword>
<evidence type="ECO:0000256" key="1">
    <source>
        <dbReference type="ARBA" id="ARBA00004141"/>
    </source>
</evidence>
<keyword evidence="9" id="KW-0406">Ion transport</keyword>
<evidence type="ECO:0000256" key="3">
    <source>
        <dbReference type="ARBA" id="ARBA00022448"/>
    </source>
</evidence>
<accession>A0ABX1LXG1</accession>
<feature type="transmembrane region" description="Helical" evidence="13">
    <location>
        <begin position="106"/>
        <end position="126"/>
    </location>
</feature>
<evidence type="ECO:0000256" key="8">
    <source>
        <dbReference type="ARBA" id="ARBA00022989"/>
    </source>
</evidence>
<dbReference type="PANTHER" id="PTHR31462:SF5">
    <property type="entry name" value="ENDOSOMAL_LYSOSOMAL PROTON CHANNEL TMEM175"/>
    <property type="match status" value="1"/>
</dbReference>
<evidence type="ECO:0000313" key="14">
    <source>
        <dbReference type="EMBL" id="NMF60205.1"/>
    </source>
</evidence>
<protein>
    <submittedName>
        <fullName evidence="14">DUF1211 domain-containing protein</fullName>
    </submittedName>
</protein>
<evidence type="ECO:0000256" key="6">
    <source>
        <dbReference type="ARBA" id="ARBA00022826"/>
    </source>
</evidence>
<comment type="subcellular location">
    <subcellularLocation>
        <location evidence="1">Membrane</location>
        <topology evidence="1">Multi-pass membrane protein</topology>
    </subcellularLocation>
</comment>
<evidence type="ECO:0000256" key="9">
    <source>
        <dbReference type="ARBA" id="ARBA00023065"/>
    </source>
</evidence>
<keyword evidence="8 13" id="KW-1133">Transmembrane helix</keyword>
<feature type="transmembrane region" description="Helical" evidence="13">
    <location>
        <begin position="74"/>
        <end position="94"/>
    </location>
</feature>
<keyword evidence="6" id="KW-0631">Potassium channel</keyword>